<gene>
    <name evidence="1" type="ORF">OKJ99_42835</name>
</gene>
<dbReference type="InterPro" id="IPR023393">
    <property type="entry name" value="START-like_dom_sf"/>
</dbReference>
<dbReference type="SUPFAM" id="SSF55961">
    <property type="entry name" value="Bet v1-like"/>
    <property type="match status" value="1"/>
</dbReference>
<protein>
    <recommendedName>
        <fullName evidence="3">DUF2867 domain-containing protein</fullName>
    </recommendedName>
</protein>
<keyword evidence="2" id="KW-1185">Reference proteome</keyword>
<accession>A0ABU6FL28</accession>
<evidence type="ECO:0000313" key="1">
    <source>
        <dbReference type="EMBL" id="MEB8344233.1"/>
    </source>
</evidence>
<dbReference type="RefSeq" id="WP_326024082.1">
    <property type="nucleotide sequence ID" value="NZ_JAOZYC010000209.1"/>
</dbReference>
<evidence type="ECO:0008006" key="3">
    <source>
        <dbReference type="Google" id="ProtNLM"/>
    </source>
</evidence>
<dbReference type="Proteomes" id="UP001354931">
    <property type="component" value="Unassembled WGS sequence"/>
</dbReference>
<name>A0ABU6FL28_9ACTN</name>
<organism evidence="1 2">
    <name type="scientific">Streptomyces endophyticus</name>
    <dbReference type="NCBI Taxonomy" id="714166"/>
    <lineage>
        <taxon>Bacteria</taxon>
        <taxon>Bacillati</taxon>
        <taxon>Actinomycetota</taxon>
        <taxon>Actinomycetes</taxon>
        <taxon>Kitasatosporales</taxon>
        <taxon>Streptomycetaceae</taxon>
        <taxon>Streptomyces</taxon>
    </lineage>
</organism>
<sequence length="149" mass="16392">METPRPPFVDEHRIVIDAPAERVWPVLASEFGRSGGRLFDAYARFIGARPPRSSGAPLAEGSTLPGFAVVEAVPGRSARLVGRHLYARYELTFDLAERPGGTLVRARTYASFPGPLGRVYRLLVIDSGAHRALMVRRLAAVRKRAEQAR</sequence>
<proteinExistence type="predicted"/>
<reference evidence="1 2" key="1">
    <citation type="submission" date="2022-10" db="EMBL/GenBank/DDBJ databases">
        <authorList>
            <person name="Xie J."/>
            <person name="Shen N."/>
        </authorList>
    </citation>
    <scope>NUCLEOTIDE SEQUENCE [LARGE SCALE GENOMIC DNA]</scope>
    <source>
        <strain evidence="1 2">YIM65594</strain>
    </source>
</reference>
<evidence type="ECO:0000313" key="2">
    <source>
        <dbReference type="Proteomes" id="UP001354931"/>
    </source>
</evidence>
<dbReference type="Gene3D" id="3.30.530.20">
    <property type="match status" value="1"/>
</dbReference>
<comment type="caution">
    <text evidence="1">The sequence shown here is derived from an EMBL/GenBank/DDBJ whole genome shotgun (WGS) entry which is preliminary data.</text>
</comment>
<dbReference type="EMBL" id="JAOZYC010000209">
    <property type="protein sequence ID" value="MEB8344233.1"/>
    <property type="molecule type" value="Genomic_DNA"/>
</dbReference>